<protein>
    <recommendedName>
        <fullName evidence="3">F-box domain-containing protein</fullName>
    </recommendedName>
</protein>
<organism evidence="1 2">
    <name type="scientific">Heliocybe sulcata</name>
    <dbReference type="NCBI Taxonomy" id="5364"/>
    <lineage>
        <taxon>Eukaryota</taxon>
        <taxon>Fungi</taxon>
        <taxon>Dikarya</taxon>
        <taxon>Basidiomycota</taxon>
        <taxon>Agaricomycotina</taxon>
        <taxon>Agaricomycetes</taxon>
        <taxon>Gloeophyllales</taxon>
        <taxon>Gloeophyllaceae</taxon>
        <taxon>Heliocybe</taxon>
    </lineage>
</organism>
<proteinExistence type="predicted"/>
<accession>A0A5C3N1M7</accession>
<dbReference type="OrthoDB" id="2635672at2759"/>
<evidence type="ECO:0000313" key="2">
    <source>
        <dbReference type="Proteomes" id="UP000305948"/>
    </source>
</evidence>
<evidence type="ECO:0000313" key="1">
    <source>
        <dbReference type="EMBL" id="TFK50952.1"/>
    </source>
</evidence>
<evidence type="ECO:0008006" key="3">
    <source>
        <dbReference type="Google" id="ProtNLM"/>
    </source>
</evidence>
<name>A0A5C3N1M7_9AGAM</name>
<reference evidence="1 2" key="1">
    <citation type="journal article" date="2019" name="Nat. Ecol. Evol.">
        <title>Megaphylogeny resolves global patterns of mushroom evolution.</title>
        <authorList>
            <person name="Varga T."/>
            <person name="Krizsan K."/>
            <person name="Foldi C."/>
            <person name="Dima B."/>
            <person name="Sanchez-Garcia M."/>
            <person name="Sanchez-Ramirez S."/>
            <person name="Szollosi G.J."/>
            <person name="Szarkandi J.G."/>
            <person name="Papp V."/>
            <person name="Albert L."/>
            <person name="Andreopoulos W."/>
            <person name="Angelini C."/>
            <person name="Antonin V."/>
            <person name="Barry K.W."/>
            <person name="Bougher N.L."/>
            <person name="Buchanan P."/>
            <person name="Buyck B."/>
            <person name="Bense V."/>
            <person name="Catcheside P."/>
            <person name="Chovatia M."/>
            <person name="Cooper J."/>
            <person name="Damon W."/>
            <person name="Desjardin D."/>
            <person name="Finy P."/>
            <person name="Geml J."/>
            <person name="Haridas S."/>
            <person name="Hughes K."/>
            <person name="Justo A."/>
            <person name="Karasinski D."/>
            <person name="Kautmanova I."/>
            <person name="Kiss B."/>
            <person name="Kocsube S."/>
            <person name="Kotiranta H."/>
            <person name="LaButti K.M."/>
            <person name="Lechner B.E."/>
            <person name="Liimatainen K."/>
            <person name="Lipzen A."/>
            <person name="Lukacs Z."/>
            <person name="Mihaltcheva S."/>
            <person name="Morgado L.N."/>
            <person name="Niskanen T."/>
            <person name="Noordeloos M.E."/>
            <person name="Ohm R.A."/>
            <person name="Ortiz-Santana B."/>
            <person name="Ovrebo C."/>
            <person name="Racz N."/>
            <person name="Riley R."/>
            <person name="Savchenko A."/>
            <person name="Shiryaev A."/>
            <person name="Soop K."/>
            <person name="Spirin V."/>
            <person name="Szebenyi C."/>
            <person name="Tomsovsky M."/>
            <person name="Tulloss R.E."/>
            <person name="Uehling J."/>
            <person name="Grigoriev I.V."/>
            <person name="Vagvolgyi C."/>
            <person name="Papp T."/>
            <person name="Martin F.M."/>
            <person name="Miettinen O."/>
            <person name="Hibbett D.S."/>
            <person name="Nagy L.G."/>
        </authorList>
    </citation>
    <scope>NUCLEOTIDE SEQUENCE [LARGE SCALE GENOMIC DNA]</scope>
    <source>
        <strain evidence="1 2">OMC1185</strain>
    </source>
</reference>
<gene>
    <name evidence="1" type="ORF">OE88DRAFT_198199</name>
</gene>
<dbReference type="AlphaFoldDB" id="A0A5C3N1M7"/>
<dbReference type="EMBL" id="ML213512">
    <property type="protein sequence ID" value="TFK50952.1"/>
    <property type="molecule type" value="Genomic_DNA"/>
</dbReference>
<dbReference type="Proteomes" id="UP000305948">
    <property type="component" value="Unassembled WGS sequence"/>
</dbReference>
<keyword evidence="2" id="KW-1185">Reference proteome</keyword>
<sequence length="395" mass="45375">MADATNGVLRPSIMLDLPEQIVALNTSHGHAHNRDELDIVKFLVTKNELEYVPRVAQFLQAVASIQTLYMWFSFPKRAVLVPGKSKECVLYHISELLRVIHHTSCKTLMFVERRPAHLLRCPGATNFQAPPDLQPVTTLDGLYISTQMLLLPPFRDWTIASMNMSPLRELNICARDLGRGEWRKLLEPLTLPHLTLLVLGAKALNFTALHRFLRRHLSIRSLTLLEDPKGMKKQFIGRRLQSQLHTLKCTPTTLCHFLGNPRVFRWLDKIVLQPPPWSVESTVEQWNDAIRVISKRAINRPLHLELVLGLPGRPLPEYVDTEALGVMAYHVDELTLDLRHSPNLINEVPEYLRLWLTAMRNARYVRLLGHQQEWTPLSTYIDNIFPLLIELTVVP</sequence>